<organism evidence="1 2">
    <name type="scientific">Smallanthus sonchifolius</name>
    <dbReference type="NCBI Taxonomy" id="185202"/>
    <lineage>
        <taxon>Eukaryota</taxon>
        <taxon>Viridiplantae</taxon>
        <taxon>Streptophyta</taxon>
        <taxon>Embryophyta</taxon>
        <taxon>Tracheophyta</taxon>
        <taxon>Spermatophyta</taxon>
        <taxon>Magnoliopsida</taxon>
        <taxon>eudicotyledons</taxon>
        <taxon>Gunneridae</taxon>
        <taxon>Pentapetalae</taxon>
        <taxon>asterids</taxon>
        <taxon>campanulids</taxon>
        <taxon>Asterales</taxon>
        <taxon>Asteraceae</taxon>
        <taxon>Asteroideae</taxon>
        <taxon>Heliantheae alliance</taxon>
        <taxon>Millerieae</taxon>
        <taxon>Smallanthus</taxon>
    </lineage>
</organism>
<name>A0ACB9IDN6_9ASTR</name>
<evidence type="ECO:0000313" key="2">
    <source>
        <dbReference type="Proteomes" id="UP001056120"/>
    </source>
</evidence>
<dbReference type="Proteomes" id="UP001056120">
    <property type="component" value="Linkage Group LG08"/>
</dbReference>
<comment type="caution">
    <text evidence="1">The sequence shown here is derived from an EMBL/GenBank/DDBJ whole genome shotgun (WGS) entry which is preliminary data.</text>
</comment>
<keyword evidence="2" id="KW-1185">Reference proteome</keyword>
<protein>
    <submittedName>
        <fullName evidence="1">Uncharacterized protein</fullName>
    </submittedName>
</protein>
<sequence length="239" mass="27513">MSPFQALYGHPVPDVSRYKPGDSDIPSIDYTLQELNRLRSVVKQNLQRAQQRMATLANEHRMDKEFSVGDMVFLKLQDYRQKSVEHRRTKKLSKRFYGPFKVLERIGAVAYRLQLPQESKIHPVFHVSLLREAKGNPDPIPLPDLDGGDLAQLTPSHVINRRWKLGKLQLLVVWNNRDVAEATWENYTDFCTRFPDFQLELEDELILKGKAVDTSLPITGPGTSERPKRTTRKPARLLG</sequence>
<gene>
    <name evidence="1" type="ORF">L1987_21810</name>
</gene>
<reference evidence="2" key="1">
    <citation type="journal article" date="2022" name="Mol. Ecol. Resour.">
        <title>The genomes of chicory, endive, great burdock and yacon provide insights into Asteraceae palaeo-polyploidization history and plant inulin production.</title>
        <authorList>
            <person name="Fan W."/>
            <person name="Wang S."/>
            <person name="Wang H."/>
            <person name="Wang A."/>
            <person name="Jiang F."/>
            <person name="Liu H."/>
            <person name="Zhao H."/>
            <person name="Xu D."/>
            <person name="Zhang Y."/>
        </authorList>
    </citation>
    <scope>NUCLEOTIDE SEQUENCE [LARGE SCALE GENOMIC DNA]</scope>
    <source>
        <strain evidence="2">cv. Yunnan</strain>
    </source>
</reference>
<accession>A0ACB9IDN6</accession>
<proteinExistence type="predicted"/>
<dbReference type="EMBL" id="CM042025">
    <property type="protein sequence ID" value="KAI3805922.1"/>
    <property type="molecule type" value="Genomic_DNA"/>
</dbReference>
<reference evidence="1 2" key="2">
    <citation type="journal article" date="2022" name="Mol. Ecol. Resour.">
        <title>The genomes of chicory, endive, great burdock and yacon provide insights into Asteraceae paleo-polyploidization history and plant inulin production.</title>
        <authorList>
            <person name="Fan W."/>
            <person name="Wang S."/>
            <person name="Wang H."/>
            <person name="Wang A."/>
            <person name="Jiang F."/>
            <person name="Liu H."/>
            <person name="Zhao H."/>
            <person name="Xu D."/>
            <person name="Zhang Y."/>
        </authorList>
    </citation>
    <scope>NUCLEOTIDE SEQUENCE [LARGE SCALE GENOMIC DNA]</scope>
    <source>
        <strain evidence="2">cv. Yunnan</strain>
        <tissue evidence="1">Leaves</tissue>
    </source>
</reference>
<evidence type="ECO:0000313" key="1">
    <source>
        <dbReference type="EMBL" id="KAI3805922.1"/>
    </source>
</evidence>